<reference evidence="1 2" key="1">
    <citation type="submission" date="2019-03" db="EMBL/GenBank/DDBJ databases">
        <title>Draft genome sequences of novel Actinobacteria.</title>
        <authorList>
            <person name="Sahin N."/>
            <person name="Ay H."/>
            <person name="Saygin H."/>
        </authorList>
    </citation>
    <scope>NUCLEOTIDE SEQUENCE [LARGE SCALE GENOMIC DNA]</scope>
    <source>
        <strain evidence="1 2">H3C3</strain>
    </source>
</reference>
<dbReference type="Pfam" id="PF20060">
    <property type="entry name" value="DUF6459"/>
    <property type="match status" value="1"/>
</dbReference>
<dbReference type="RefSeq" id="WP_131897102.1">
    <property type="nucleotide sequence ID" value="NZ_SMKU01000140.1"/>
</dbReference>
<dbReference type="OrthoDB" id="3483459at2"/>
<dbReference type="InterPro" id="IPR045596">
    <property type="entry name" value="DUF6459"/>
</dbReference>
<keyword evidence="2" id="KW-1185">Reference proteome</keyword>
<accession>A0A4R5B9A8</accession>
<organism evidence="1 2">
    <name type="scientific">Actinomadura rubrisoli</name>
    <dbReference type="NCBI Taxonomy" id="2530368"/>
    <lineage>
        <taxon>Bacteria</taxon>
        <taxon>Bacillati</taxon>
        <taxon>Actinomycetota</taxon>
        <taxon>Actinomycetes</taxon>
        <taxon>Streptosporangiales</taxon>
        <taxon>Thermomonosporaceae</taxon>
        <taxon>Actinomadura</taxon>
    </lineage>
</organism>
<gene>
    <name evidence="1" type="ORF">E1298_24430</name>
</gene>
<name>A0A4R5B9A8_9ACTN</name>
<dbReference type="EMBL" id="SMKU01000140">
    <property type="protein sequence ID" value="TDD81230.1"/>
    <property type="molecule type" value="Genomic_DNA"/>
</dbReference>
<sequence>MPAAPARTPSPLRLVRPGETVETELSARAEATVRLVVEVLTGARAAHQLSQLAVPAVCRELGRRRPGPVSPGRVAPPQVVASWLQRPAPGAAEAGAVVIVDGRAHAVALRFEQLRGQWRCTALETTAS</sequence>
<dbReference type="AlphaFoldDB" id="A0A4R5B9A8"/>
<comment type="caution">
    <text evidence="1">The sequence shown here is derived from an EMBL/GenBank/DDBJ whole genome shotgun (WGS) entry which is preliminary data.</text>
</comment>
<evidence type="ECO:0000313" key="1">
    <source>
        <dbReference type="EMBL" id="TDD81230.1"/>
    </source>
</evidence>
<proteinExistence type="predicted"/>
<evidence type="ECO:0000313" key="2">
    <source>
        <dbReference type="Proteomes" id="UP000294513"/>
    </source>
</evidence>
<dbReference type="Proteomes" id="UP000294513">
    <property type="component" value="Unassembled WGS sequence"/>
</dbReference>
<protein>
    <submittedName>
        <fullName evidence="1">Uncharacterized protein</fullName>
    </submittedName>
</protein>